<protein>
    <recommendedName>
        <fullName evidence="4">PRC-barrel domain-containing protein</fullName>
    </recommendedName>
</protein>
<dbReference type="Proteomes" id="UP000886891">
    <property type="component" value="Unassembled WGS sequence"/>
</dbReference>
<evidence type="ECO:0000256" key="1">
    <source>
        <dbReference type="SAM" id="MobiDB-lite"/>
    </source>
</evidence>
<feature type="compositionally biased region" description="Low complexity" evidence="1">
    <location>
        <begin position="141"/>
        <end position="153"/>
    </location>
</feature>
<feature type="region of interest" description="Disordered" evidence="1">
    <location>
        <begin position="136"/>
        <end position="156"/>
    </location>
</feature>
<evidence type="ECO:0008006" key="4">
    <source>
        <dbReference type="Google" id="ProtNLM"/>
    </source>
</evidence>
<gene>
    <name evidence="2" type="ORF">IAB14_06970</name>
</gene>
<dbReference type="EMBL" id="DVOH01000057">
    <property type="protein sequence ID" value="HIV00836.1"/>
    <property type="molecule type" value="Genomic_DNA"/>
</dbReference>
<name>A0A9D1SYL7_9FIRM</name>
<sequence length="251" mass="27234">MQYESLHGKPIIGIFDATDYGNVTAAVFSKKGLRIRYLKTTSERYLPVADIYASVGDVVLCRKPPQSRPEAEWIVVGMGQTAYDLDGKTLGTLRSVRPNADGQWEIAVAEDVFDLRKIVSSGDAGVVLNTDGRTLRRPAAKRSAPAAPASSPATQAVRIEEVPLPSSPASFGQLTSRTSAILPPPSPESDNPRIGDYRFLLGKRLIRTVGDMTRSFMIPAGTVVDGRVLEQCRRNGKLVELALSTEPRAVR</sequence>
<proteinExistence type="predicted"/>
<accession>A0A9D1SYL7</accession>
<organism evidence="2 3">
    <name type="scientific">Candidatus Stercoripulliclostridium merdipullorum</name>
    <dbReference type="NCBI Taxonomy" id="2840952"/>
    <lineage>
        <taxon>Bacteria</taxon>
        <taxon>Bacillati</taxon>
        <taxon>Bacillota</taxon>
        <taxon>Clostridia</taxon>
        <taxon>Eubacteriales</taxon>
        <taxon>Candidatus Stercoripulliclostridium</taxon>
    </lineage>
</organism>
<evidence type="ECO:0000313" key="3">
    <source>
        <dbReference type="Proteomes" id="UP000886891"/>
    </source>
</evidence>
<reference evidence="2" key="1">
    <citation type="submission" date="2020-10" db="EMBL/GenBank/DDBJ databases">
        <authorList>
            <person name="Gilroy R."/>
        </authorList>
    </citation>
    <scope>NUCLEOTIDE SEQUENCE</scope>
    <source>
        <strain evidence="2">23406</strain>
    </source>
</reference>
<reference evidence="2" key="2">
    <citation type="journal article" date="2021" name="PeerJ">
        <title>Extensive microbial diversity within the chicken gut microbiome revealed by metagenomics and culture.</title>
        <authorList>
            <person name="Gilroy R."/>
            <person name="Ravi A."/>
            <person name="Getino M."/>
            <person name="Pursley I."/>
            <person name="Horton D.L."/>
            <person name="Alikhan N.F."/>
            <person name="Baker D."/>
            <person name="Gharbi K."/>
            <person name="Hall N."/>
            <person name="Watson M."/>
            <person name="Adriaenssens E.M."/>
            <person name="Foster-Nyarko E."/>
            <person name="Jarju S."/>
            <person name="Secka A."/>
            <person name="Antonio M."/>
            <person name="Oren A."/>
            <person name="Chaudhuri R.R."/>
            <person name="La Ragione R."/>
            <person name="Hildebrand F."/>
            <person name="Pallen M.J."/>
        </authorList>
    </citation>
    <scope>NUCLEOTIDE SEQUENCE</scope>
    <source>
        <strain evidence="2">23406</strain>
    </source>
</reference>
<evidence type="ECO:0000313" key="2">
    <source>
        <dbReference type="EMBL" id="HIV00836.1"/>
    </source>
</evidence>
<comment type="caution">
    <text evidence="2">The sequence shown here is derived from an EMBL/GenBank/DDBJ whole genome shotgun (WGS) entry which is preliminary data.</text>
</comment>
<dbReference type="AlphaFoldDB" id="A0A9D1SYL7"/>